<keyword evidence="2" id="KW-1185">Reference proteome</keyword>
<evidence type="ECO:0000313" key="2">
    <source>
        <dbReference type="Proteomes" id="UP001442494"/>
    </source>
</evidence>
<comment type="caution">
    <text evidence="1">The sequence shown here is derived from an EMBL/GenBank/DDBJ whole genome shotgun (WGS) entry which is preliminary data.</text>
</comment>
<reference evidence="1 2" key="1">
    <citation type="submission" date="2022-04" db="EMBL/GenBank/DDBJ databases">
        <title>Positive selection, recombination, and allopatry shape intraspecific diversity of widespread and dominant cyanobacteria.</title>
        <authorList>
            <person name="Wei J."/>
            <person name="Shu W."/>
            <person name="Hu C."/>
        </authorList>
    </citation>
    <scope>NUCLEOTIDE SEQUENCE [LARGE SCALE GENOMIC DNA]</scope>
    <source>
        <strain evidence="1 2">GB2-A5</strain>
    </source>
</reference>
<organism evidence="1 2">
    <name type="scientific">Funiculus sociatus GB2-A5</name>
    <dbReference type="NCBI Taxonomy" id="2933946"/>
    <lineage>
        <taxon>Bacteria</taxon>
        <taxon>Bacillati</taxon>
        <taxon>Cyanobacteriota</taxon>
        <taxon>Cyanophyceae</taxon>
        <taxon>Coleofasciculales</taxon>
        <taxon>Coleofasciculaceae</taxon>
        <taxon>Funiculus</taxon>
    </lineage>
</organism>
<accession>A0ABV0JVN8</accession>
<dbReference type="Proteomes" id="UP001442494">
    <property type="component" value="Unassembled WGS sequence"/>
</dbReference>
<gene>
    <name evidence="1" type="ORF">NDI37_23540</name>
</gene>
<proteinExistence type="predicted"/>
<sequence>MSNFLSGVAVVLSILALITSGYSAYQVLELRKDVDTADNLQSNATATDNQTPVATPNAQTTPEANTAIQPKQFVQPALDGKAQVELLSVRRIAHPDNGLRNVVNVQFRLRRVTPDVAGSEALFPAATTASSPITNDSYKAVWANRATPSIALDSIGQNASVDAYVWLQVPQGTNSLDIYVPNTQPFKNVPISN</sequence>
<dbReference type="EMBL" id="JAMPKK010000070">
    <property type="protein sequence ID" value="MEP0867428.1"/>
    <property type="molecule type" value="Genomic_DNA"/>
</dbReference>
<dbReference type="RefSeq" id="WP_190422267.1">
    <property type="nucleotide sequence ID" value="NZ_JAMPKK010000070.1"/>
</dbReference>
<protein>
    <submittedName>
        <fullName evidence="1">Uncharacterized protein</fullName>
    </submittedName>
</protein>
<evidence type="ECO:0000313" key="1">
    <source>
        <dbReference type="EMBL" id="MEP0867428.1"/>
    </source>
</evidence>
<name>A0ABV0JVN8_9CYAN</name>